<evidence type="ECO:0000259" key="1">
    <source>
        <dbReference type="Pfam" id="PF00485"/>
    </source>
</evidence>
<dbReference type="EMBL" id="JAGSNF010000022">
    <property type="protein sequence ID" value="MBR7744605.1"/>
    <property type="molecule type" value="Genomic_DNA"/>
</dbReference>
<gene>
    <name evidence="2" type="ORF">KC207_15015</name>
</gene>
<evidence type="ECO:0000313" key="3">
    <source>
        <dbReference type="Proteomes" id="UP000677016"/>
    </source>
</evidence>
<dbReference type="InterPro" id="IPR006083">
    <property type="entry name" value="PRK/URK"/>
</dbReference>
<dbReference type="GO" id="GO:0016301">
    <property type="term" value="F:kinase activity"/>
    <property type="evidence" value="ECO:0007669"/>
    <property type="project" value="UniProtKB-KW"/>
</dbReference>
<protein>
    <submittedName>
        <fullName evidence="2">Nucleoside/nucleotide kinase family protein</fullName>
    </submittedName>
</protein>
<dbReference type="PANTHER" id="PTHR10285">
    <property type="entry name" value="URIDINE KINASE"/>
    <property type="match status" value="1"/>
</dbReference>
<name>A0A941I161_9MICO</name>
<dbReference type="Gene3D" id="3.40.50.300">
    <property type="entry name" value="P-loop containing nucleotide triphosphate hydrolases"/>
    <property type="match status" value="2"/>
</dbReference>
<reference evidence="2" key="1">
    <citation type="submission" date="2021-04" db="EMBL/GenBank/DDBJ databases">
        <title>Phycicoccus avicenniae sp. nov., a novel endophytic actinomycetes isolated from branch of Avicennia mariana.</title>
        <authorList>
            <person name="Tuo L."/>
        </authorList>
    </citation>
    <scope>NUCLEOTIDE SEQUENCE</scope>
    <source>
        <strain evidence="2">BSK3Z-2</strain>
    </source>
</reference>
<dbReference type="SUPFAM" id="SSF52540">
    <property type="entry name" value="P-loop containing nucleoside triphosphate hydrolases"/>
    <property type="match status" value="1"/>
</dbReference>
<evidence type="ECO:0000313" key="2">
    <source>
        <dbReference type="EMBL" id="MBR7744605.1"/>
    </source>
</evidence>
<dbReference type="Proteomes" id="UP000677016">
    <property type="component" value="Unassembled WGS sequence"/>
</dbReference>
<feature type="domain" description="Phosphoribulokinase/uridine kinase" evidence="1">
    <location>
        <begin position="23"/>
        <end position="173"/>
    </location>
</feature>
<dbReference type="NCBIfam" id="NF006743">
    <property type="entry name" value="PRK09270.1-2"/>
    <property type="match status" value="1"/>
</dbReference>
<dbReference type="AlphaFoldDB" id="A0A941I161"/>
<sequence>MTGAEGLADLAAGLASGRGRALLGVAGVPGAGKSTLAAALVARLCARHGDAWAVQVPMDGFHLADVQLDRLGRRDRKGAPDTFDALGYAALLRRLREDVEDDVYAPGFERDLEQPIAGAVVVPAGARVVVTEGNYLLLDRPEWRVAREALDEVWFVDEDRDVWWDRLLARHVAFGKDPDEARAWMAAVDEPNADAVREGADRADRRVVAVDGGWRL</sequence>
<keyword evidence="2" id="KW-0418">Kinase</keyword>
<dbReference type="RefSeq" id="WP_211604132.1">
    <property type="nucleotide sequence ID" value="NZ_JAGSNF010000022.1"/>
</dbReference>
<keyword evidence="3" id="KW-1185">Reference proteome</keyword>
<comment type="caution">
    <text evidence="2">The sequence shown here is derived from an EMBL/GenBank/DDBJ whole genome shotgun (WGS) entry which is preliminary data.</text>
</comment>
<organism evidence="2 3">
    <name type="scientific">Phycicoccus avicenniae</name>
    <dbReference type="NCBI Taxonomy" id="2828860"/>
    <lineage>
        <taxon>Bacteria</taxon>
        <taxon>Bacillati</taxon>
        <taxon>Actinomycetota</taxon>
        <taxon>Actinomycetes</taxon>
        <taxon>Micrococcales</taxon>
        <taxon>Intrasporangiaceae</taxon>
        <taxon>Phycicoccus</taxon>
    </lineage>
</organism>
<dbReference type="InterPro" id="IPR027417">
    <property type="entry name" value="P-loop_NTPase"/>
</dbReference>
<keyword evidence="2" id="KW-0808">Transferase</keyword>
<dbReference type="Pfam" id="PF00485">
    <property type="entry name" value="PRK"/>
    <property type="match status" value="1"/>
</dbReference>
<proteinExistence type="predicted"/>
<accession>A0A941I161</accession>
<dbReference type="GO" id="GO:0005524">
    <property type="term" value="F:ATP binding"/>
    <property type="evidence" value="ECO:0007669"/>
    <property type="project" value="InterPro"/>
</dbReference>